<organism evidence="2 3">
    <name type="scientific">Ascobolus immersus RN42</name>
    <dbReference type="NCBI Taxonomy" id="1160509"/>
    <lineage>
        <taxon>Eukaryota</taxon>
        <taxon>Fungi</taxon>
        <taxon>Dikarya</taxon>
        <taxon>Ascomycota</taxon>
        <taxon>Pezizomycotina</taxon>
        <taxon>Pezizomycetes</taxon>
        <taxon>Pezizales</taxon>
        <taxon>Ascobolaceae</taxon>
        <taxon>Ascobolus</taxon>
    </lineage>
</organism>
<evidence type="ECO:0000313" key="3">
    <source>
        <dbReference type="Proteomes" id="UP000275078"/>
    </source>
</evidence>
<dbReference type="EMBL" id="ML119712">
    <property type="protein sequence ID" value="RPA78328.1"/>
    <property type="molecule type" value="Genomic_DNA"/>
</dbReference>
<dbReference type="AlphaFoldDB" id="A0A3N4I0U3"/>
<dbReference type="Pfam" id="PF00646">
    <property type="entry name" value="F-box"/>
    <property type="match status" value="1"/>
</dbReference>
<sequence>MTPPNGSPPDEEPPVPAESLRAYFSNPSFFQLPQKIRVNVYSHCSAFTLLMLSHTSKRLHTEINRHPRIITSSFGIRDGFQHYYWDIASGKVAYVYKHTSIEGPTSIHTAYGHTLRLIQQLESPLDVINWHTLYLQVYSTGTIHQVCGACLKVIPVPEFSYLDMHAIFPCNAGCRPRCNLHNTFRCSGCPEWKYEPPPSLRGNPGEITPSQRRRARILDGIVNSTPPVPTGFPLPMEIRLQVYSHLPAFSLLQLASSSKFFYGELSRSRCLTEATPGFGTCLDTYWESYVGWKWPDHLKKLKRCGPDAPPHRYLTILHVETLVGEEEKDLFQRLYCKEHGCLKRGGCCERYEQWLQRRVNSSPRKKGMFIAIRDPIVIPGGPTIHRDSDIYSAVVHAGLETPACSGCRQKWDSEALRDSIKGRKRTPGLRGRSEADECDPVLKPPSYYDSLVVRILHQL</sequence>
<protein>
    <recommendedName>
        <fullName evidence="1">F-box domain-containing protein</fullName>
    </recommendedName>
</protein>
<dbReference type="CDD" id="cd09917">
    <property type="entry name" value="F-box_SF"/>
    <property type="match status" value="1"/>
</dbReference>
<dbReference type="InterPro" id="IPR001810">
    <property type="entry name" value="F-box_dom"/>
</dbReference>
<dbReference type="Proteomes" id="UP000275078">
    <property type="component" value="Unassembled WGS sequence"/>
</dbReference>
<name>A0A3N4I0U3_ASCIM</name>
<proteinExistence type="predicted"/>
<gene>
    <name evidence="2" type="ORF">BJ508DRAFT_363883</name>
</gene>
<reference evidence="2 3" key="1">
    <citation type="journal article" date="2018" name="Nat. Ecol. Evol.">
        <title>Pezizomycetes genomes reveal the molecular basis of ectomycorrhizal truffle lifestyle.</title>
        <authorList>
            <person name="Murat C."/>
            <person name="Payen T."/>
            <person name="Noel B."/>
            <person name="Kuo A."/>
            <person name="Morin E."/>
            <person name="Chen J."/>
            <person name="Kohler A."/>
            <person name="Krizsan K."/>
            <person name="Balestrini R."/>
            <person name="Da Silva C."/>
            <person name="Montanini B."/>
            <person name="Hainaut M."/>
            <person name="Levati E."/>
            <person name="Barry K.W."/>
            <person name="Belfiori B."/>
            <person name="Cichocki N."/>
            <person name="Clum A."/>
            <person name="Dockter R.B."/>
            <person name="Fauchery L."/>
            <person name="Guy J."/>
            <person name="Iotti M."/>
            <person name="Le Tacon F."/>
            <person name="Lindquist E.A."/>
            <person name="Lipzen A."/>
            <person name="Malagnac F."/>
            <person name="Mello A."/>
            <person name="Molinier V."/>
            <person name="Miyauchi S."/>
            <person name="Poulain J."/>
            <person name="Riccioni C."/>
            <person name="Rubini A."/>
            <person name="Sitrit Y."/>
            <person name="Splivallo R."/>
            <person name="Traeger S."/>
            <person name="Wang M."/>
            <person name="Zifcakova L."/>
            <person name="Wipf D."/>
            <person name="Zambonelli A."/>
            <person name="Paolocci F."/>
            <person name="Nowrousian M."/>
            <person name="Ottonello S."/>
            <person name="Baldrian P."/>
            <person name="Spatafora J.W."/>
            <person name="Henrissat B."/>
            <person name="Nagy L.G."/>
            <person name="Aury J.M."/>
            <person name="Wincker P."/>
            <person name="Grigoriev I.V."/>
            <person name="Bonfante P."/>
            <person name="Martin F.M."/>
        </authorList>
    </citation>
    <scope>NUCLEOTIDE SEQUENCE [LARGE SCALE GENOMIC DNA]</scope>
    <source>
        <strain evidence="2 3">RN42</strain>
    </source>
</reference>
<accession>A0A3N4I0U3</accession>
<evidence type="ECO:0000313" key="2">
    <source>
        <dbReference type="EMBL" id="RPA78328.1"/>
    </source>
</evidence>
<keyword evidence="3" id="KW-1185">Reference proteome</keyword>
<feature type="domain" description="F-box" evidence="1">
    <location>
        <begin position="30"/>
        <end position="67"/>
    </location>
</feature>
<evidence type="ECO:0000259" key="1">
    <source>
        <dbReference type="Pfam" id="PF00646"/>
    </source>
</evidence>